<dbReference type="RefSeq" id="WP_115857047.1">
    <property type="nucleotide sequence ID" value="NZ_CAJUZR010000040.1"/>
</dbReference>
<organism evidence="3 4">
    <name type="scientific">Staphylococcus felis</name>
    <dbReference type="NCBI Taxonomy" id="46127"/>
    <lineage>
        <taxon>Bacteria</taxon>
        <taxon>Bacillati</taxon>
        <taxon>Bacillota</taxon>
        <taxon>Bacilli</taxon>
        <taxon>Bacillales</taxon>
        <taxon>Staphylococcaceae</taxon>
        <taxon>Staphylococcus</taxon>
    </lineage>
</organism>
<sequence length="157" mass="19026">MAHTFQKSPKCTRGYLFQYHLIHFLIDLFILGGLTFLWYYFNWRFEWIYLITLMTVVSILYHFIYPQIYYAFNQYRIVNNRIEIKRNIWFRKFEVMKFERIQFLTRSTGPLLRRHNLCVVSLVTAGHSIKLPYISLTEAQHIEAHCLNYIEGGDDDV</sequence>
<evidence type="ECO:0000313" key="4">
    <source>
        <dbReference type="Proteomes" id="UP000256337"/>
    </source>
</evidence>
<evidence type="ECO:0000259" key="2">
    <source>
        <dbReference type="Pfam" id="PF03703"/>
    </source>
</evidence>
<keyword evidence="1" id="KW-0472">Membrane</keyword>
<feature type="transmembrane region" description="Helical" evidence="1">
    <location>
        <begin position="21"/>
        <end position="41"/>
    </location>
</feature>
<feature type="domain" description="YdbS-like PH" evidence="2">
    <location>
        <begin position="70"/>
        <end position="145"/>
    </location>
</feature>
<evidence type="ECO:0000256" key="1">
    <source>
        <dbReference type="SAM" id="Phobius"/>
    </source>
</evidence>
<dbReference type="Proteomes" id="UP000256337">
    <property type="component" value="Unassembled WGS sequence"/>
</dbReference>
<keyword evidence="1" id="KW-1133">Transmembrane helix</keyword>
<protein>
    <recommendedName>
        <fullName evidence="2">YdbS-like PH domain-containing protein</fullName>
    </recommendedName>
</protein>
<dbReference type="Pfam" id="PF03703">
    <property type="entry name" value="bPH_2"/>
    <property type="match status" value="1"/>
</dbReference>
<evidence type="ECO:0000313" key="3">
    <source>
        <dbReference type="EMBL" id="REI18893.1"/>
    </source>
</evidence>
<dbReference type="AlphaFoldDB" id="A0AAX1RS07"/>
<dbReference type="InterPro" id="IPR005182">
    <property type="entry name" value="YdbS-like_PH"/>
</dbReference>
<dbReference type="EMBL" id="QKYD01000175">
    <property type="protein sequence ID" value="REI18893.1"/>
    <property type="molecule type" value="Genomic_DNA"/>
</dbReference>
<gene>
    <name evidence="3" type="ORF">DOS76_11925</name>
</gene>
<dbReference type="PANTHER" id="PTHR34473">
    <property type="entry name" value="UPF0699 TRANSMEMBRANE PROTEIN YDBS"/>
    <property type="match status" value="1"/>
</dbReference>
<keyword evidence="1" id="KW-0812">Transmembrane</keyword>
<comment type="caution">
    <text evidence="3">The sequence shown here is derived from an EMBL/GenBank/DDBJ whole genome shotgun (WGS) entry which is preliminary data.</text>
</comment>
<feature type="transmembrane region" description="Helical" evidence="1">
    <location>
        <begin position="47"/>
        <end position="72"/>
    </location>
</feature>
<accession>A0AAX1RS07</accession>
<reference evidence="3 4" key="1">
    <citation type="journal article" date="2018" name="Vet. Microbiol.">
        <title>Characterisation of Staphylococcus felis isolated from cats using whole genome sequencing.</title>
        <authorList>
            <person name="Worthing K."/>
            <person name="Pang S."/>
            <person name="Trott D.J."/>
            <person name="Abraham S."/>
            <person name="Coombs G.W."/>
            <person name="Jordan D."/>
            <person name="McIntyre L."/>
            <person name="Davies M.R."/>
            <person name="Norris J."/>
        </authorList>
    </citation>
    <scope>NUCLEOTIDE SEQUENCE [LARGE SCALE GENOMIC DNA]</scope>
    <source>
        <strain evidence="3 4">F25</strain>
    </source>
</reference>
<dbReference type="PANTHER" id="PTHR34473:SF2">
    <property type="entry name" value="UPF0699 TRANSMEMBRANE PROTEIN YDBT"/>
    <property type="match status" value="1"/>
</dbReference>
<name>A0AAX1RS07_9STAP</name>
<proteinExistence type="predicted"/>